<evidence type="ECO:0000259" key="3">
    <source>
        <dbReference type="Pfam" id="PF01167"/>
    </source>
</evidence>
<dbReference type="AlphaFoldDB" id="A0AAD3H135"/>
<dbReference type="Pfam" id="PF01167">
    <property type="entry name" value="Tub"/>
    <property type="match status" value="1"/>
</dbReference>
<dbReference type="EMBL" id="BLLK01000022">
    <property type="protein sequence ID" value="GFH46490.1"/>
    <property type="molecule type" value="Genomic_DNA"/>
</dbReference>
<evidence type="ECO:0000313" key="5">
    <source>
        <dbReference type="Proteomes" id="UP001054902"/>
    </source>
</evidence>
<dbReference type="SUPFAM" id="SSF54518">
    <property type="entry name" value="Tubby C-terminal domain-like"/>
    <property type="match status" value="1"/>
</dbReference>
<reference evidence="4 5" key="1">
    <citation type="journal article" date="2021" name="Sci. Rep.">
        <title>The genome of the diatom Chaetoceros tenuissimus carries an ancient integrated fragment of an extant virus.</title>
        <authorList>
            <person name="Hongo Y."/>
            <person name="Kimura K."/>
            <person name="Takaki Y."/>
            <person name="Yoshida Y."/>
            <person name="Baba S."/>
            <person name="Kobayashi G."/>
            <person name="Nagasaki K."/>
            <person name="Hano T."/>
            <person name="Tomaru Y."/>
        </authorList>
    </citation>
    <scope>NUCLEOTIDE SEQUENCE [LARGE SCALE GENOMIC DNA]</scope>
    <source>
        <strain evidence="4 5">NIES-3715</strain>
    </source>
</reference>
<dbReference type="Gene3D" id="3.20.90.10">
    <property type="entry name" value="Tubby Protein, Chain A"/>
    <property type="match status" value="1"/>
</dbReference>
<protein>
    <submittedName>
        <fullName evidence="4">Tubby2 protein</fullName>
    </submittedName>
</protein>
<sequence>MYSPLMNSFSSRTNSQESLGMENSQESIFQSQREAALKRRRQYLRNSIASKSSLALSPTESRQSLSYEGFPSSKSIHAFDDSPSAQRQEIDSKIIQETTPIRNNNAPNDFLKYFNSIDWEDPKAIKKIMMQPIPKELGIVKCKVKRNKKKNQYRLYLENETGTDDKFLMSAKKRKKKATSNYLISISRNDLNKGSDNIIGKLRANFSGTIFQVFGSGRSPKDVDDFYDERNEEPLRKEYGVIMYDNCNEKHSNGPRRIQFCIPKIDANDRVIREWQPETMEESMIESVKASSMAAMQNLYYMKSRQPSWNEGLSSYVLNFNKRVSLSSKKNFQLITQTEKSEAVLLQFGRTKDDEFIMDAQWPFSLFQAFACSLSSCDSKLGID</sequence>
<keyword evidence="5" id="KW-1185">Reference proteome</keyword>
<proteinExistence type="inferred from homology"/>
<evidence type="ECO:0000256" key="2">
    <source>
        <dbReference type="SAM" id="MobiDB-lite"/>
    </source>
</evidence>
<dbReference type="PANTHER" id="PTHR16517">
    <property type="entry name" value="TUBBY-RELATED"/>
    <property type="match status" value="1"/>
</dbReference>
<gene>
    <name evidence="4" type="ORF">CTEN210_02964</name>
</gene>
<feature type="compositionally biased region" description="Polar residues" evidence="2">
    <location>
        <begin position="1"/>
        <end position="33"/>
    </location>
</feature>
<evidence type="ECO:0000313" key="4">
    <source>
        <dbReference type="EMBL" id="GFH46490.1"/>
    </source>
</evidence>
<dbReference type="PRINTS" id="PR01573">
    <property type="entry name" value="SUPERTUBBY"/>
</dbReference>
<name>A0AAD3H135_9STRA</name>
<feature type="domain" description="Tubby C-terminal" evidence="3">
    <location>
        <begin position="130"/>
        <end position="379"/>
    </location>
</feature>
<dbReference type="InterPro" id="IPR025659">
    <property type="entry name" value="Tubby-like_C"/>
</dbReference>
<evidence type="ECO:0000256" key="1">
    <source>
        <dbReference type="ARBA" id="ARBA00007129"/>
    </source>
</evidence>
<accession>A0AAD3H135</accession>
<dbReference type="PANTHER" id="PTHR16517:SF7">
    <property type="entry name" value="PROTEIN KING TUBBY"/>
    <property type="match status" value="1"/>
</dbReference>
<comment type="similarity">
    <text evidence="1">Belongs to the TUB family.</text>
</comment>
<dbReference type="InterPro" id="IPR000007">
    <property type="entry name" value="Tubby_C"/>
</dbReference>
<comment type="caution">
    <text evidence="4">The sequence shown here is derived from an EMBL/GenBank/DDBJ whole genome shotgun (WGS) entry which is preliminary data.</text>
</comment>
<organism evidence="4 5">
    <name type="scientific">Chaetoceros tenuissimus</name>
    <dbReference type="NCBI Taxonomy" id="426638"/>
    <lineage>
        <taxon>Eukaryota</taxon>
        <taxon>Sar</taxon>
        <taxon>Stramenopiles</taxon>
        <taxon>Ochrophyta</taxon>
        <taxon>Bacillariophyta</taxon>
        <taxon>Coscinodiscophyceae</taxon>
        <taxon>Chaetocerotophycidae</taxon>
        <taxon>Chaetocerotales</taxon>
        <taxon>Chaetocerotaceae</taxon>
        <taxon>Chaetoceros</taxon>
    </lineage>
</organism>
<feature type="region of interest" description="Disordered" evidence="2">
    <location>
        <begin position="1"/>
        <end position="35"/>
    </location>
</feature>
<dbReference type="Proteomes" id="UP001054902">
    <property type="component" value="Unassembled WGS sequence"/>
</dbReference>